<gene>
    <name evidence="2" type="ORF">H1D24_16790</name>
</gene>
<evidence type="ECO:0000313" key="3">
    <source>
        <dbReference type="Proteomes" id="UP000545761"/>
    </source>
</evidence>
<organism evidence="2 3">
    <name type="scientific">Streptomyces himalayensis subsp. himalayensis</name>
    <dbReference type="NCBI Taxonomy" id="2756131"/>
    <lineage>
        <taxon>Bacteria</taxon>
        <taxon>Bacillati</taxon>
        <taxon>Actinomycetota</taxon>
        <taxon>Actinomycetes</taxon>
        <taxon>Kitasatosporales</taxon>
        <taxon>Streptomycetaceae</taxon>
        <taxon>Streptomyces</taxon>
        <taxon>Streptomyces himalayensis</taxon>
    </lineage>
</organism>
<evidence type="ECO:0000256" key="1">
    <source>
        <dbReference type="SAM" id="MobiDB-lite"/>
    </source>
</evidence>
<feature type="compositionally biased region" description="Basic and acidic residues" evidence="1">
    <location>
        <begin position="191"/>
        <end position="203"/>
    </location>
</feature>
<sequence length="215" mass="23182">MKIGASNRRPRTGMKCAYWAIGKYPAFVFDKSEAAIMNNGQVALAFTSGYLFGRNHRTRWALALAGAAAGRRLMSGHSPLGTEKLMSSEVGKLTEDFRSQLVSAGRSAAMAAVSQRMDALSDRLEERTAALRSPEAGEKTKKSKARDTEQAKAAEKAAQAEPAKKTRAEEVARPEEAAKRVKRVVGSRPKTPADRPSKPRKSADTGGAAQRRSHG</sequence>
<evidence type="ECO:0000313" key="2">
    <source>
        <dbReference type="EMBL" id="MBA2947413.1"/>
    </source>
</evidence>
<dbReference type="EMBL" id="JACEHE010000009">
    <property type="protein sequence ID" value="MBA2947413.1"/>
    <property type="molecule type" value="Genomic_DNA"/>
</dbReference>
<reference evidence="2 3" key="1">
    <citation type="submission" date="2020-07" db="EMBL/GenBank/DDBJ databases">
        <title>Streptomyces isolated from Indian soil.</title>
        <authorList>
            <person name="Mandal S."/>
            <person name="Maiti P.K."/>
        </authorList>
    </citation>
    <scope>NUCLEOTIDE SEQUENCE [LARGE SCALE GENOMIC DNA]</scope>
    <source>
        <strain evidence="2 3">PSKA28</strain>
    </source>
</reference>
<proteinExistence type="predicted"/>
<dbReference type="AlphaFoldDB" id="A0A7W0DMK4"/>
<feature type="region of interest" description="Disordered" evidence="1">
    <location>
        <begin position="128"/>
        <end position="215"/>
    </location>
</feature>
<name>A0A7W0DMK4_9ACTN</name>
<feature type="compositionally biased region" description="Basic and acidic residues" evidence="1">
    <location>
        <begin position="128"/>
        <end position="155"/>
    </location>
</feature>
<accession>A0A7W0DMK4</accession>
<comment type="caution">
    <text evidence="2">The sequence shown here is derived from an EMBL/GenBank/DDBJ whole genome shotgun (WGS) entry which is preliminary data.</text>
</comment>
<protein>
    <submittedName>
        <fullName evidence="2">Uncharacterized protein</fullName>
    </submittedName>
</protein>
<dbReference type="Proteomes" id="UP000545761">
    <property type="component" value="Unassembled WGS sequence"/>
</dbReference>
<feature type="compositionally biased region" description="Basic and acidic residues" evidence="1">
    <location>
        <begin position="162"/>
        <end position="179"/>
    </location>
</feature>